<keyword evidence="4" id="KW-0508">mRNA splicing</keyword>
<accession>A0A336KWE5</accession>
<protein>
    <submittedName>
        <fullName evidence="8">CSON001274 protein</fullName>
    </submittedName>
</protein>
<evidence type="ECO:0000313" key="9">
    <source>
        <dbReference type="EMBL" id="SSX29425.1"/>
    </source>
</evidence>
<feature type="compositionally biased region" description="Basic and acidic residues" evidence="6">
    <location>
        <begin position="208"/>
        <end position="235"/>
    </location>
</feature>
<feature type="domain" description="Virilizer N-terminal" evidence="7">
    <location>
        <begin position="6"/>
        <end position="153"/>
    </location>
</feature>
<proteinExistence type="inferred from homology"/>
<feature type="region of interest" description="Disordered" evidence="6">
    <location>
        <begin position="1613"/>
        <end position="1643"/>
    </location>
</feature>
<dbReference type="Pfam" id="PF15912">
    <property type="entry name" value="VIR_N"/>
    <property type="match status" value="1"/>
</dbReference>
<dbReference type="GO" id="GO:0008380">
    <property type="term" value="P:RNA splicing"/>
    <property type="evidence" value="ECO:0007669"/>
    <property type="project" value="UniProtKB-KW"/>
</dbReference>
<feature type="compositionally biased region" description="Low complexity" evidence="6">
    <location>
        <begin position="1706"/>
        <end position="1725"/>
    </location>
</feature>
<sequence length="1768" mass="200728">MSDEDPELLFFDTFAHDVSEKLNLDLVQFPQPVFITEIRIIPLGARVQSDASSFIRLGATNPSKFHVDFFVNDLRKPGASTFECLGAFEYNQNDCIHLSCIPETGRKIATDGLVLKGYYTTITLAVYGYVTKNIAETFIEEDELLPGNDLSMEIADEVNDDNEGVWSEDAAPVVDSQKIFVETAEAFYSDGDIPKDPRRRGIRTRSNSIEKDTDSGKEMSRRSRREWSRSPEYYRNRPRSPSDLSRRPRSPSCTSNELAFHGDDKSDAKIVMAVRSPTPATPIIERMDDDIDSPIDEFENIESDEELGEVDPEWDVAYEAGYFEIVNSFNPFEPLKKYGNELDRPTQTHQHQQKKFDCFKKNLLTFEAKNNFTQENFLFQSNDNKNAWVENAEQLIQQLVLINRNDHSRNLSIFTEFVKEESNELKTLLEYLKIGLDYEIAVDQPNPPYKVRHMKAGIRFVELTCCYEPFVEYALHKAHINVFKSLFSMYFQQHMALSIRLMIFKSMYAILDSTTAVNYFLGSNNDFNGYQTLIEMLQDNPTGRTIVAIKSLIKKLNLYEAFNVVKEMTLKVFKEDLETVDGDDMKIESDETKVLLESLSDIDKAFDDTFNFAQPRRFLPVSAQFEIPKDAFSFPFAMNGIKSFMQSNGFLEVLILIISSKNKLSSNLVAVAYKLIEKIILNPLGLNYLVDNIEQTNLLVRELFGLKDSEDIEVEVDPLSIYATKPRAIAMEIAYKIQTIYYLDAIMDTVKNNDNTTLMENLQSLYTLCFNPGRNFVVETLCMDNNLVPLLTCIEMEKLNFKDGSPDVKNKSPVLIYAVDLIDCCVRNSNDIAYLEDHAETLLYLVKQHDLFEPSVSAMLQEMAVFLKPLEISNNISHFEEITPLVEQMKRSVEFITTYPGDLIMALRIIRHNSVSALDTLEGNSDHVELKHKYFLLQFYSADGMHVLMSILDKLNTYYMQPGMHTAGLVTTQGLYLIQVLYPTIEIIQRILTFVIKSRNVEFKDLTAIEPLLKTFALVNAIPDRGIAYNDAQKIAGEIIKTLLAYTQPQAEDGFDTSNIHKSLWTLMIGELLKYIVSGPYCFIPGLLVFSELLPLPLPIPTKEPFDDKEVTQLITERQMWSAHLHSQSNAITEMIQTTVVSSNPEILIILCRVALQLSDLAPNMTLLVSKAISDLITNEPLTGIQTDQTDSTQTGIATSHHARLFTFLSNLVGYPSTKISIFSVLPGKLMEICDTILCTPNESDAHLTAQESILTIFQNLLDTEITMITDVNTYNPEMMLACSLPSRELLLGIANSVLGNLLTCNKVGSFMMTLRTLQILTEYDISVTCLRMALNKKGGILNQTTKNLYQAVKENHVEYREILCIFMDFLKALISVKERKDDKNIPIRTIAFMAKQLCKFLEWPQENCKKREHALTQLLVFLESKKQEADNTSTPVDASDEGVTPEIEPKFEDGLEECVQNLIKFLNENVDLVEPGINENSLSQFDSSFDLTFPQAEGIVTQFSSRQVYFLTDEVDDSLTVNHWLNVPVLEDDPLIEKVPCDMTEIVSSCLPADTNITAECKRLLHLSASPQSNRDRQTAAHCYRARRVDIDLTTGRPETSRRIYGKFTSIRGRGYPRGAQSRSDLFRSRPPNTSRPPSLHVDDFTALESHGAQPTGPTGYNKLPIIPRGRGRGRLITRGRFISRGRPFTAYRNNYRGKYISTPSWNSSTSSSGPQQSHSPSPHSRIKTQTSGTHYTSTRYNTSRYISGSSVRGRGRYTRYMRPYPR</sequence>
<dbReference type="InterPro" id="IPR031801">
    <property type="entry name" value="VIR_N"/>
</dbReference>
<evidence type="ECO:0000313" key="8">
    <source>
        <dbReference type="EMBL" id="SSX09629.1"/>
    </source>
</evidence>
<name>A0A336KWE5_CULSO</name>
<reference evidence="9" key="2">
    <citation type="submission" date="2018-07" db="EMBL/GenBank/DDBJ databases">
        <authorList>
            <person name="Quirk P.G."/>
            <person name="Krulwich T.A."/>
        </authorList>
    </citation>
    <scope>NUCLEOTIDE SEQUENCE</scope>
</reference>
<keyword evidence="5" id="KW-0539">Nucleus</keyword>
<dbReference type="PANTHER" id="PTHR23185:SF0">
    <property type="entry name" value="PROTEIN VIRILIZER HOMOLOG"/>
    <property type="match status" value="1"/>
</dbReference>
<comment type="similarity">
    <text evidence="2">Belongs to the vir family.</text>
</comment>
<dbReference type="GO" id="GO:0006397">
    <property type="term" value="P:mRNA processing"/>
    <property type="evidence" value="ECO:0007669"/>
    <property type="project" value="UniProtKB-KW"/>
</dbReference>
<keyword evidence="3" id="KW-0507">mRNA processing</keyword>
<dbReference type="GO" id="GO:0003723">
    <property type="term" value="F:RNA binding"/>
    <property type="evidence" value="ECO:0007669"/>
    <property type="project" value="TreeGrafter"/>
</dbReference>
<feature type="compositionally biased region" description="Polar residues" evidence="6">
    <location>
        <begin position="1729"/>
        <end position="1752"/>
    </location>
</feature>
<dbReference type="EMBL" id="UFQT01001195">
    <property type="protein sequence ID" value="SSX29425.1"/>
    <property type="molecule type" value="Genomic_DNA"/>
</dbReference>
<feature type="region of interest" description="Disordered" evidence="6">
    <location>
        <begin position="190"/>
        <end position="261"/>
    </location>
</feature>
<evidence type="ECO:0000256" key="2">
    <source>
        <dbReference type="ARBA" id="ARBA00008371"/>
    </source>
</evidence>
<evidence type="ECO:0000256" key="4">
    <source>
        <dbReference type="ARBA" id="ARBA00023187"/>
    </source>
</evidence>
<evidence type="ECO:0000256" key="6">
    <source>
        <dbReference type="SAM" id="MobiDB-lite"/>
    </source>
</evidence>
<gene>
    <name evidence="8" type="primary">CSON001274</name>
</gene>
<dbReference type="OMA" id="YWLEPLP"/>
<evidence type="ECO:0000259" key="7">
    <source>
        <dbReference type="Pfam" id="PF15912"/>
    </source>
</evidence>
<evidence type="ECO:0000256" key="5">
    <source>
        <dbReference type="ARBA" id="ARBA00023242"/>
    </source>
</evidence>
<dbReference type="EMBL" id="UFQS01001195">
    <property type="protein sequence ID" value="SSX09629.1"/>
    <property type="molecule type" value="Genomic_DNA"/>
</dbReference>
<feature type="region of interest" description="Disordered" evidence="6">
    <location>
        <begin position="1706"/>
        <end position="1768"/>
    </location>
</feature>
<evidence type="ECO:0000256" key="1">
    <source>
        <dbReference type="ARBA" id="ARBA00004123"/>
    </source>
</evidence>
<dbReference type="VEuPathDB" id="VectorBase:CSON001274"/>
<comment type="subcellular location">
    <subcellularLocation>
        <location evidence="1">Nucleus</location>
    </subcellularLocation>
</comment>
<feature type="compositionally biased region" description="Basic residues" evidence="6">
    <location>
        <begin position="1755"/>
        <end position="1768"/>
    </location>
</feature>
<reference evidence="8" key="1">
    <citation type="submission" date="2018-04" db="EMBL/GenBank/DDBJ databases">
        <authorList>
            <person name="Go L.Y."/>
            <person name="Mitchell J.A."/>
        </authorList>
    </citation>
    <scope>NUCLEOTIDE SEQUENCE</scope>
    <source>
        <tissue evidence="8">Whole organism</tissue>
    </source>
</reference>
<organism evidence="8">
    <name type="scientific">Culicoides sonorensis</name>
    <name type="common">Biting midge</name>
    <dbReference type="NCBI Taxonomy" id="179676"/>
    <lineage>
        <taxon>Eukaryota</taxon>
        <taxon>Metazoa</taxon>
        <taxon>Ecdysozoa</taxon>
        <taxon>Arthropoda</taxon>
        <taxon>Hexapoda</taxon>
        <taxon>Insecta</taxon>
        <taxon>Pterygota</taxon>
        <taxon>Neoptera</taxon>
        <taxon>Endopterygota</taxon>
        <taxon>Diptera</taxon>
        <taxon>Nematocera</taxon>
        <taxon>Chironomoidea</taxon>
        <taxon>Ceratopogonidae</taxon>
        <taxon>Ceratopogoninae</taxon>
        <taxon>Culicoides</taxon>
        <taxon>Monoculicoides</taxon>
    </lineage>
</organism>
<feature type="compositionally biased region" description="Low complexity" evidence="6">
    <location>
        <begin position="1630"/>
        <end position="1640"/>
    </location>
</feature>
<dbReference type="PANTHER" id="PTHR23185">
    <property type="entry name" value="PROTEIN VIRILIZER HOMOLOG"/>
    <property type="match status" value="1"/>
</dbReference>
<dbReference type="GO" id="GO:0036396">
    <property type="term" value="C:RNA N6-methyladenosine methyltransferase complex"/>
    <property type="evidence" value="ECO:0007669"/>
    <property type="project" value="TreeGrafter"/>
</dbReference>
<evidence type="ECO:0000256" key="3">
    <source>
        <dbReference type="ARBA" id="ARBA00022664"/>
    </source>
</evidence>
<dbReference type="GO" id="GO:0005634">
    <property type="term" value="C:nucleus"/>
    <property type="evidence" value="ECO:0007669"/>
    <property type="project" value="UniProtKB-SubCell"/>
</dbReference>
<dbReference type="InterPro" id="IPR026736">
    <property type="entry name" value="Virilizer"/>
</dbReference>